<protein>
    <recommendedName>
        <fullName evidence="2">Copper homeostasis protein cutC homolog</fullName>
    </recommendedName>
</protein>
<dbReference type="OrthoDB" id="7392499at2759"/>
<dbReference type="AlphaFoldDB" id="A0A167MFD1"/>
<organism evidence="3 4">
    <name type="scientific">Niveomyces insectorum RCEF 264</name>
    <dbReference type="NCBI Taxonomy" id="1081102"/>
    <lineage>
        <taxon>Eukaryota</taxon>
        <taxon>Fungi</taxon>
        <taxon>Dikarya</taxon>
        <taxon>Ascomycota</taxon>
        <taxon>Pezizomycotina</taxon>
        <taxon>Sordariomycetes</taxon>
        <taxon>Hypocreomycetidae</taxon>
        <taxon>Hypocreales</taxon>
        <taxon>Cordycipitaceae</taxon>
        <taxon>Niveomyces</taxon>
    </lineage>
</organism>
<dbReference type="PANTHER" id="PTHR12598">
    <property type="entry name" value="COPPER HOMEOSTASIS PROTEIN CUTC"/>
    <property type="match status" value="1"/>
</dbReference>
<dbReference type="SUPFAM" id="SSF110395">
    <property type="entry name" value="CutC-like"/>
    <property type="match status" value="1"/>
</dbReference>
<evidence type="ECO:0000256" key="1">
    <source>
        <dbReference type="ARBA" id="ARBA00007768"/>
    </source>
</evidence>
<dbReference type="Proteomes" id="UP000076874">
    <property type="component" value="Unassembled WGS sequence"/>
</dbReference>
<name>A0A167MFD1_9HYPO</name>
<gene>
    <name evidence="3" type="ORF">SPI_08901</name>
</gene>
<dbReference type="Gene3D" id="3.20.20.380">
    <property type="entry name" value="Copper homeostasis (CutC) domain"/>
    <property type="match status" value="1"/>
</dbReference>
<evidence type="ECO:0000313" key="3">
    <source>
        <dbReference type="EMBL" id="OAA54282.1"/>
    </source>
</evidence>
<evidence type="ECO:0000256" key="2">
    <source>
        <dbReference type="ARBA" id="ARBA00019014"/>
    </source>
</evidence>
<dbReference type="GO" id="GO:0005507">
    <property type="term" value="F:copper ion binding"/>
    <property type="evidence" value="ECO:0007669"/>
    <property type="project" value="TreeGrafter"/>
</dbReference>
<dbReference type="Pfam" id="PF03932">
    <property type="entry name" value="CutC"/>
    <property type="match status" value="2"/>
</dbReference>
<dbReference type="InterPro" id="IPR036822">
    <property type="entry name" value="CutC-like_dom_sf"/>
</dbReference>
<evidence type="ECO:0000313" key="4">
    <source>
        <dbReference type="Proteomes" id="UP000076874"/>
    </source>
</evidence>
<dbReference type="EMBL" id="AZHD01000024">
    <property type="protein sequence ID" value="OAA54282.1"/>
    <property type="molecule type" value="Genomic_DNA"/>
</dbReference>
<sequence>MPATFEVPVFSPAAARVAVAHGATRLELNRAGSYAVGGLTPTRAEVEAAAAAVAASAVPLRVMIRPRGAPAAALEGCPAEPDFVYTDDELRQMRQAIDDFASSGLLDATRGDGFVFGVLRKEVSKESGDGGGGGGSGGGDGDRFAIDVDRNRELVAAARPYACVFHRAFDPVVADAAATNATGRVEAALAVLRDECGFVGVLTAGGMGTRGAVDHANTLQRLVKAGAADVADATDGVRATESRRIEIIVGGGVRSRNLAKLVRAVFTGMEASPPSVSFHASCLDAAAATQSGAAGEAIDGEEVARIVQVLDALT</sequence>
<dbReference type="STRING" id="1081102.A0A167MFD1"/>
<reference evidence="3 4" key="1">
    <citation type="journal article" date="2016" name="Genome Biol. Evol.">
        <title>Divergent and convergent evolution of fungal pathogenicity.</title>
        <authorList>
            <person name="Shang Y."/>
            <person name="Xiao G."/>
            <person name="Zheng P."/>
            <person name="Cen K."/>
            <person name="Zhan S."/>
            <person name="Wang C."/>
        </authorList>
    </citation>
    <scope>NUCLEOTIDE SEQUENCE [LARGE SCALE GENOMIC DNA]</scope>
    <source>
        <strain evidence="3 4">RCEF 264</strain>
    </source>
</reference>
<keyword evidence="4" id="KW-1185">Reference proteome</keyword>
<comment type="similarity">
    <text evidence="1">Belongs to the CutC family.</text>
</comment>
<proteinExistence type="inferred from homology"/>
<dbReference type="InterPro" id="IPR005627">
    <property type="entry name" value="CutC-like"/>
</dbReference>
<dbReference type="PANTHER" id="PTHR12598:SF0">
    <property type="entry name" value="COPPER HOMEOSTASIS PROTEIN CUTC HOMOLOG"/>
    <property type="match status" value="1"/>
</dbReference>
<accession>A0A167MFD1</accession>
<comment type="caution">
    <text evidence="3">The sequence shown here is derived from an EMBL/GenBank/DDBJ whole genome shotgun (WGS) entry which is preliminary data.</text>
</comment>